<dbReference type="SUPFAM" id="SSF50969">
    <property type="entry name" value="YVTN repeat-like/Quinoprotein amine dehydrogenase"/>
    <property type="match status" value="1"/>
</dbReference>
<proteinExistence type="predicted"/>
<organism evidence="2 3">
    <name type="scientific">Methylorubrum podarium</name>
    <dbReference type="NCBI Taxonomy" id="200476"/>
    <lineage>
        <taxon>Bacteria</taxon>
        <taxon>Pseudomonadati</taxon>
        <taxon>Pseudomonadota</taxon>
        <taxon>Alphaproteobacteria</taxon>
        <taxon>Hyphomicrobiales</taxon>
        <taxon>Methylobacteriaceae</taxon>
        <taxon>Methylorubrum</taxon>
    </lineage>
</organism>
<reference evidence="2 3" key="1">
    <citation type="submission" date="2024-06" db="EMBL/GenBank/DDBJ databases">
        <authorList>
            <person name="Campbell A.G."/>
        </authorList>
    </citation>
    <scope>NUCLEOTIDE SEQUENCE [LARGE SCALE GENOMIC DNA]</scope>
    <source>
        <strain evidence="2 3">EM12</strain>
    </source>
</reference>
<evidence type="ECO:0000313" key="2">
    <source>
        <dbReference type="EMBL" id="MER2250098.1"/>
    </source>
</evidence>
<dbReference type="InterPro" id="IPR025507">
    <property type="entry name" value="DUF4394"/>
</dbReference>
<dbReference type="RefSeq" id="WP_350393951.1">
    <property type="nucleotide sequence ID" value="NZ_JBELQE010000054.1"/>
</dbReference>
<dbReference type="Pfam" id="PF14339">
    <property type="entry name" value="DUF4394"/>
    <property type="match status" value="1"/>
</dbReference>
<dbReference type="InterPro" id="IPR011044">
    <property type="entry name" value="Quino_amine_DH_bsu"/>
</dbReference>
<dbReference type="Proteomes" id="UP001480955">
    <property type="component" value="Unassembled WGS sequence"/>
</dbReference>
<evidence type="ECO:0000313" key="3">
    <source>
        <dbReference type="Proteomes" id="UP001480955"/>
    </source>
</evidence>
<gene>
    <name evidence="2" type="ORF">ABS772_09275</name>
</gene>
<dbReference type="EMBL" id="JBELQE010000054">
    <property type="protein sequence ID" value="MER2250098.1"/>
    <property type="molecule type" value="Genomic_DNA"/>
</dbReference>
<protein>
    <submittedName>
        <fullName evidence="2">DUF4394 domain-containing protein</fullName>
    </submittedName>
</protein>
<evidence type="ECO:0000259" key="1">
    <source>
        <dbReference type="Pfam" id="PF14339"/>
    </source>
</evidence>
<feature type="domain" description="DUF4394" evidence="1">
    <location>
        <begin position="95"/>
        <end position="315"/>
    </location>
</feature>
<sequence>MSRSLQVAVPVANKLCCSKLPERFSKTDRCRRREKFAVGCIRSLGSWLVRPMPPPRQMENAMRSSLITATLLAGTCLVTVARADTVAALVGDASLAHVDTAAKKVTKTVTITGIGGSVLGIDVRPADGMLYAVISDGSVVTIDPMSGKATAKSKLDTTLAAGTAATVDFNPVADRLRIIGSDGTNLRANVDDGKVTKDGQLKFAETDAMKGKTPKVMAGAYTNAFKGSKETVLFDIDASGALLKQAPPNDGILNTVGMLGMSGDAVAFDILSDGQGGNQAWAMAGDTLYKVDLATGKGEMAAKIDGVSGKVRDIAILPKM</sequence>
<keyword evidence="3" id="KW-1185">Reference proteome</keyword>
<accession>A0ABV1QL21</accession>
<comment type="caution">
    <text evidence="2">The sequence shown here is derived from an EMBL/GenBank/DDBJ whole genome shotgun (WGS) entry which is preliminary data.</text>
</comment>
<name>A0ABV1QL21_9HYPH</name>